<dbReference type="CDD" id="cd00657">
    <property type="entry name" value="Ferritin_like"/>
    <property type="match status" value="1"/>
</dbReference>
<dbReference type="InterPro" id="IPR009078">
    <property type="entry name" value="Ferritin-like_SF"/>
</dbReference>
<name>A0A7Y0HNV2_9CLOT</name>
<dbReference type="SUPFAM" id="SSF47240">
    <property type="entry name" value="Ferritin-like"/>
    <property type="match status" value="1"/>
</dbReference>
<accession>A0A7Y0HNV2</accession>
<reference evidence="1 2" key="2">
    <citation type="submission" date="2020-06" db="EMBL/GenBank/DDBJ databases">
        <title>Complete Genome Sequence of Clostridium muelleri sp. nov. P21T, an Acid-Alcohol Producing Acetogen Isolated from Old Hay.</title>
        <authorList>
            <person name="Duncan K.E."/>
            <person name="Tanner R.S."/>
        </authorList>
    </citation>
    <scope>NUCLEOTIDE SEQUENCE [LARGE SCALE GENOMIC DNA]</scope>
    <source>
        <strain evidence="1 2">P21</strain>
    </source>
</reference>
<evidence type="ECO:0000313" key="2">
    <source>
        <dbReference type="Proteomes" id="UP000537131"/>
    </source>
</evidence>
<dbReference type="AlphaFoldDB" id="A0A7Y0HNV2"/>
<dbReference type="EMBL" id="JABBNI010000012">
    <property type="protein sequence ID" value="NMM62401.1"/>
    <property type="molecule type" value="Genomic_DNA"/>
</dbReference>
<evidence type="ECO:0000313" key="1">
    <source>
        <dbReference type="EMBL" id="NMM62401.1"/>
    </source>
</evidence>
<keyword evidence="1" id="KW-0946">Virion</keyword>
<protein>
    <submittedName>
        <fullName evidence="1">Spore coat protein</fullName>
    </submittedName>
</protein>
<dbReference type="RefSeq" id="WP_169297004.1">
    <property type="nucleotide sequence ID" value="NZ_JABBNI010000012.1"/>
</dbReference>
<dbReference type="Gene3D" id="1.20.120.660">
    <property type="entry name" value="IL-4 antagonist (De novo design) like domain"/>
    <property type="match status" value="2"/>
</dbReference>
<dbReference type="Proteomes" id="UP000537131">
    <property type="component" value="Unassembled WGS sequence"/>
</dbReference>
<keyword evidence="2" id="KW-1185">Reference proteome</keyword>
<keyword evidence="1" id="KW-0167">Capsid protein</keyword>
<gene>
    <name evidence="1" type="ORF">HBE96_06800</name>
</gene>
<proteinExistence type="predicted"/>
<organism evidence="1 2">
    <name type="scientific">Clostridium muellerianum</name>
    <dbReference type="NCBI Taxonomy" id="2716538"/>
    <lineage>
        <taxon>Bacteria</taxon>
        <taxon>Bacillati</taxon>
        <taxon>Bacillota</taxon>
        <taxon>Clostridia</taxon>
        <taxon>Eubacteriales</taxon>
        <taxon>Clostridiaceae</taxon>
        <taxon>Clostridium</taxon>
    </lineage>
</organism>
<dbReference type="InterPro" id="IPR012851">
    <property type="entry name" value="Spore_coat_CotF-like"/>
</dbReference>
<comment type="caution">
    <text evidence="1">The sequence shown here is derived from an EMBL/GenBank/DDBJ whole genome shotgun (WGS) entry which is preliminary data.</text>
</comment>
<reference evidence="1 2" key="1">
    <citation type="submission" date="2020-04" db="EMBL/GenBank/DDBJ databases">
        <authorList>
            <person name="Doyle D.A."/>
        </authorList>
    </citation>
    <scope>NUCLEOTIDE SEQUENCE [LARGE SCALE GENOMIC DNA]</scope>
    <source>
        <strain evidence="1 2">P21</strain>
    </source>
</reference>
<sequence length="155" mass="17942">MNTLTQKETMLLKDEKAHEDLCIKKYARYSNEAEDPELKQLFSTIGEHEKQHLNSINSMLNGQIPNVNQQQSQQGQQNINANTNNSNIGFIQNDSDLCQDALGTEKYVSSTYNSTIFEFKNPSAREVLNHIQKEEQEHGQQIFDYMYKKGYYTPQ</sequence>
<dbReference type="Pfam" id="PF07875">
    <property type="entry name" value="Coat_F"/>
    <property type="match status" value="1"/>
</dbReference>